<dbReference type="InterPro" id="IPR000073">
    <property type="entry name" value="AB_hydrolase_1"/>
</dbReference>
<evidence type="ECO:0000313" key="2">
    <source>
        <dbReference type="EMBL" id="GAA4432354.1"/>
    </source>
</evidence>
<accession>A0ABP8LNU8</accession>
<dbReference type="PANTHER" id="PTHR46331">
    <property type="entry name" value="VALACYCLOVIR HYDROLASE"/>
    <property type="match status" value="1"/>
</dbReference>
<dbReference type="RefSeq" id="WP_345026373.1">
    <property type="nucleotide sequence ID" value="NZ_BAABEY010000002.1"/>
</dbReference>
<sequence>MSLHTEIPFQNGFAEVNGLRMYYELYGEGEPLVLLHGGASTIQTSFGRVIPFLAQKRRLICMELQAHGRTGDRDAPISFQQDADDVAALLVKLGIQQADLLGFSNGGMTALQLAIRHPRFCNRVIAASVLLKRNGAPDLFWEFMRNGTFNDMPQIYKEAFLALTPDPEKLMRLYRKCSDRMVYLEDFPDEQLQKIKSPVLFINAVQDVGSREHMEAMVRLVPGSSLVVLPGGHGGYLGEATGPAIPDGEMPSALPIIDQFLSSRDSQAG</sequence>
<dbReference type="Pfam" id="PF00561">
    <property type="entry name" value="Abhydrolase_1"/>
    <property type="match status" value="1"/>
</dbReference>
<keyword evidence="3" id="KW-1185">Reference proteome</keyword>
<dbReference type="EMBL" id="BAABEY010000002">
    <property type="protein sequence ID" value="GAA4432354.1"/>
    <property type="molecule type" value="Genomic_DNA"/>
</dbReference>
<protein>
    <submittedName>
        <fullName evidence="2">Alpha/beta hydrolase</fullName>
    </submittedName>
</protein>
<gene>
    <name evidence="2" type="ORF">GCM10023091_04310</name>
</gene>
<proteinExistence type="predicted"/>
<dbReference type="InterPro" id="IPR029058">
    <property type="entry name" value="AB_hydrolase_fold"/>
</dbReference>
<organism evidence="2 3">
    <name type="scientific">Ravibacter arvi</name>
    <dbReference type="NCBI Taxonomy" id="2051041"/>
    <lineage>
        <taxon>Bacteria</taxon>
        <taxon>Pseudomonadati</taxon>
        <taxon>Bacteroidota</taxon>
        <taxon>Cytophagia</taxon>
        <taxon>Cytophagales</taxon>
        <taxon>Spirosomataceae</taxon>
        <taxon>Ravibacter</taxon>
    </lineage>
</organism>
<dbReference type="Gene3D" id="3.40.50.1820">
    <property type="entry name" value="alpha/beta hydrolase"/>
    <property type="match status" value="1"/>
</dbReference>
<keyword evidence="2" id="KW-0378">Hydrolase</keyword>
<dbReference type="GO" id="GO:0016787">
    <property type="term" value="F:hydrolase activity"/>
    <property type="evidence" value="ECO:0007669"/>
    <property type="project" value="UniProtKB-KW"/>
</dbReference>
<dbReference type="Proteomes" id="UP001501508">
    <property type="component" value="Unassembled WGS sequence"/>
</dbReference>
<name>A0ABP8LNU8_9BACT</name>
<feature type="domain" description="AB hydrolase-1" evidence="1">
    <location>
        <begin position="31"/>
        <end position="179"/>
    </location>
</feature>
<evidence type="ECO:0000313" key="3">
    <source>
        <dbReference type="Proteomes" id="UP001501508"/>
    </source>
</evidence>
<dbReference type="PANTHER" id="PTHR46331:SF2">
    <property type="entry name" value="VALACYCLOVIR HYDROLASE"/>
    <property type="match status" value="1"/>
</dbReference>
<comment type="caution">
    <text evidence="2">The sequence shown here is derived from an EMBL/GenBank/DDBJ whole genome shotgun (WGS) entry which is preliminary data.</text>
</comment>
<dbReference type="SUPFAM" id="SSF53474">
    <property type="entry name" value="alpha/beta-Hydrolases"/>
    <property type="match status" value="1"/>
</dbReference>
<evidence type="ECO:0000259" key="1">
    <source>
        <dbReference type="Pfam" id="PF00561"/>
    </source>
</evidence>
<reference evidence="3" key="1">
    <citation type="journal article" date="2019" name="Int. J. Syst. Evol. Microbiol.">
        <title>The Global Catalogue of Microorganisms (GCM) 10K type strain sequencing project: providing services to taxonomists for standard genome sequencing and annotation.</title>
        <authorList>
            <consortium name="The Broad Institute Genomics Platform"/>
            <consortium name="The Broad Institute Genome Sequencing Center for Infectious Disease"/>
            <person name="Wu L."/>
            <person name="Ma J."/>
        </authorList>
    </citation>
    <scope>NUCLEOTIDE SEQUENCE [LARGE SCALE GENOMIC DNA]</scope>
    <source>
        <strain evidence="3">JCM 31920</strain>
    </source>
</reference>